<comment type="similarity">
    <text evidence="1 2">Belongs to the phD/YefM antitoxin family.</text>
</comment>
<organism evidence="3 4">
    <name type="scientific">Candidatus Thiothrix phosphatis</name>
    <dbReference type="NCBI Taxonomy" id="3112415"/>
    <lineage>
        <taxon>Bacteria</taxon>
        <taxon>Pseudomonadati</taxon>
        <taxon>Pseudomonadota</taxon>
        <taxon>Gammaproteobacteria</taxon>
        <taxon>Thiotrichales</taxon>
        <taxon>Thiotrichaceae</taxon>
        <taxon>Thiothrix</taxon>
    </lineage>
</organism>
<reference evidence="3 4" key="2">
    <citation type="submission" date="2024-01" db="EMBL/GenBank/DDBJ databases">
        <authorList>
            <person name="Xie X."/>
        </authorList>
    </citation>
    <scope>NUCLEOTIDE SEQUENCE [LARGE SCALE GENOMIC DNA]</scope>
    <source>
        <strain evidence="3">SCUT-1</strain>
    </source>
</reference>
<evidence type="ECO:0000256" key="2">
    <source>
        <dbReference type="RuleBase" id="RU362080"/>
    </source>
</evidence>
<dbReference type="EMBL" id="JAYMYJ010000112">
    <property type="protein sequence ID" value="MEB4591673.1"/>
    <property type="molecule type" value="Genomic_DNA"/>
</dbReference>
<evidence type="ECO:0000313" key="3">
    <source>
        <dbReference type="EMBL" id="MEB4591673.1"/>
    </source>
</evidence>
<proteinExistence type="inferred from homology"/>
<name>A0ABU6CXV9_9GAMM</name>
<dbReference type="InterPro" id="IPR006442">
    <property type="entry name" value="Antitoxin_Phd/YefM"/>
</dbReference>
<dbReference type="Proteomes" id="UP001308005">
    <property type="component" value="Unassembled WGS sequence"/>
</dbReference>
<dbReference type="RefSeq" id="WP_324695467.1">
    <property type="nucleotide sequence ID" value="NZ_JAYMYJ010000112.1"/>
</dbReference>
<protein>
    <recommendedName>
        <fullName evidence="2">Antitoxin</fullName>
    </recommendedName>
</protein>
<evidence type="ECO:0000313" key="4">
    <source>
        <dbReference type="Proteomes" id="UP001308005"/>
    </source>
</evidence>
<dbReference type="Pfam" id="PF02604">
    <property type="entry name" value="PhdYeFM_antitox"/>
    <property type="match status" value="1"/>
</dbReference>
<comment type="caution">
    <text evidence="3">The sequence shown here is derived from an EMBL/GenBank/DDBJ whole genome shotgun (WGS) entry which is preliminary data.</text>
</comment>
<gene>
    <name evidence="3" type="ORF">VSS37_11840</name>
</gene>
<keyword evidence="4" id="KW-1185">Reference proteome</keyword>
<dbReference type="Gene3D" id="3.40.1620.10">
    <property type="entry name" value="YefM-like domain"/>
    <property type="match status" value="1"/>
</dbReference>
<dbReference type="SUPFAM" id="SSF143120">
    <property type="entry name" value="YefM-like"/>
    <property type="match status" value="1"/>
</dbReference>
<accession>A0ABU6CXV9</accession>
<comment type="function">
    <text evidence="2">Antitoxin component of a type II toxin-antitoxin (TA) system.</text>
</comment>
<evidence type="ECO:0000256" key="1">
    <source>
        <dbReference type="ARBA" id="ARBA00009981"/>
    </source>
</evidence>
<sequence>MITMQSNEVKAGLSEVLRKVEAGQEIAITRHGMVVAYMVPVNRRRSRAAEAVAKIRQLRALALQEGEDIGDLVAEWKAEGRR</sequence>
<reference evidence="4" key="1">
    <citation type="submission" date="2023-07" db="EMBL/GenBank/DDBJ databases">
        <title>The carbon used by Thiothrix.</title>
        <authorList>
            <person name="Chen L."/>
        </authorList>
    </citation>
    <scope>NUCLEOTIDE SEQUENCE [LARGE SCALE GENOMIC DNA]</scope>
</reference>
<dbReference type="NCBIfam" id="TIGR01552">
    <property type="entry name" value="phd_fam"/>
    <property type="match status" value="1"/>
</dbReference>
<dbReference type="InterPro" id="IPR036165">
    <property type="entry name" value="YefM-like_sf"/>
</dbReference>